<gene>
    <name evidence="2" type="ORF">LEA_04259</name>
</gene>
<dbReference type="Gene3D" id="2.30.42.10">
    <property type="match status" value="1"/>
</dbReference>
<protein>
    <recommendedName>
        <fullName evidence="1">PDZ domain-containing protein</fullName>
    </recommendedName>
</protein>
<name>K1UB52_9ZZZZ</name>
<evidence type="ECO:0000313" key="2">
    <source>
        <dbReference type="EMBL" id="EKC77269.1"/>
    </source>
</evidence>
<dbReference type="Pfam" id="PF17820">
    <property type="entry name" value="PDZ_6"/>
    <property type="match status" value="1"/>
</dbReference>
<accession>K1UB52</accession>
<feature type="non-terminal residue" evidence="2">
    <location>
        <position position="93"/>
    </location>
</feature>
<dbReference type="EMBL" id="AJWY01002809">
    <property type="protein sequence ID" value="EKC77269.1"/>
    <property type="molecule type" value="Genomic_DNA"/>
</dbReference>
<dbReference type="InterPro" id="IPR041489">
    <property type="entry name" value="PDZ_6"/>
</dbReference>
<sequence length="93" mass="10078">MSIIPESPLAKAGFRRGDIIATIDGKTPTEQTYATEFTRLIAPSEGLKVTLTKNEANAQPIEVTSVSLDPTPIIRAEVLEGTHVGYIVYDSFD</sequence>
<proteinExistence type="predicted"/>
<evidence type="ECO:0000259" key="1">
    <source>
        <dbReference type="Pfam" id="PF17820"/>
    </source>
</evidence>
<organism evidence="2">
    <name type="scientific">human gut metagenome</name>
    <dbReference type="NCBI Taxonomy" id="408170"/>
    <lineage>
        <taxon>unclassified sequences</taxon>
        <taxon>metagenomes</taxon>
        <taxon>organismal metagenomes</taxon>
    </lineage>
</organism>
<dbReference type="InterPro" id="IPR036034">
    <property type="entry name" value="PDZ_sf"/>
</dbReference>
<comment type="caution">
    <text evidence="2">The sequence shown here is derived from an EMBL/GenBank/DDBJ whole genome shotgun (WGS) entry which is preliminary data.</text>
</comment>
<dbReference type="AlphaFoldDB" id="K1UB52"/>
<feature type="domain" description="PDZ" evidence="1">
    <location>
        <begin position="2"/>
        <end position="52"/>
    </location>
</feature>
<dbReference type="SUPFAM" id="SSF50156">
    <property type="entry name" value="PDZ domain-like"/>
    <property type="match status" value="1"/>
</dbReference>
<reference evidence="2" key="1">
    <citation type="journal article" date="2013" name="Environ. Microbiol.">
        <title>Microbiota from the distal guts of lean and obese adolescents exhibit partial functional redundancy besides clear differences in community structure.</title>
        <authorList>
            <person name="Ferrer M."/>
            <person name="Ruiz A."/>
            <person name="Lanza F."/>
            <person name="Haange S.B."/>
            <person name="Oberbach A."/>
            <person name="Till H."/>
            <person name="Bargiela R."/>
            <person name="Campoy C."/>
            <person name="Segura M.T."/>
            <person name="Richter M."/>
            <person name="von Bergen M."/>
            <person name="Seifert J."/>
            <person name="Suarez A."/>
        </authorList>
    </citation>
    <scope>NUCLEOTIDE SEQUENCE</scope>
</reference>